<name>A0A2R7Y662_9CREN</name>
<gene>
    <name evidence="1" type="ORF">B7O98_06860</name>
</gene>
<evidence type="ECO:0008006" key="3">
    <source>
        <dbReference type="Google" id="ProtNLM"/>
    </source>
</evidence>
<dbReference type="EMBL" id="NBVN01000004">
    <property type="protein sequence ID" value="PUA32372.1"/>
    <property type="molecule type" value="Genomic_DNA"/>
</dbReference>
<reference evidence="1 2" key="1">
    <citation type="journal article" date="2018" name="Syst. Appl. Microbiol.">
        <title>A new symbiotic nanoarchaeote (Candidatus Nanoclepta minutus) and its host (Zestosphaera tikiterensis gen. nov., sp. nov.) from a New Zealand hot spring.</title>
        <authorList>
            <person name="St John E."/>
            <person name="Liu Y."/>
            <person name="Podar M."/>
            <person name="Stott M.B."/>
            <person name="Meneghin J."/>
            <person name="Chen Z."/>
            <person name="Lagutin K."/>
            <person name="Mitchell K."/>
            <person name="Reysenbach A.L."/>
        </authorList>
    </citation>
    <scope>NUCLEOTIDE SEQUENCE [LARGE SCALE GENOMIC DNA]</scope>
    <source>
        <strain evidence="1">NZ3</strain>
    </source>
</reference>
<evidence type="ECO:0000313" key="2">
    <source>
        <dbReference type="Proteomes" id="UP000244093"/>
    </source>
</evidence>
<proteinExistence type="predicted"/>
<dbReference type="AlphaFoldDB" id="A0A2R7Y662"/>
<dbReference type="InterPro" id="IPR012675">
    <property type="entry name" value="Beta-grasp_dom_sf"/>
</dbReference>
<accession>A0A2R7Y662</accession>
<evidence type="ECO:0000313" key="1">
    <source>
        <dbReference type="EMBL" id="PUA32372.1"/>
    </source>
</evidence>
<dbReference type="InterPro" id="IPR016155">
    <property type="entry name" value="Mopterin_synth/thiamin_S_b"/>
</dbReference>
<dbReference type="SUPFAM" id="SSF54285">
    <property type="entry name" value="MoaD/ThiS"/>
    <property type="match status" value="1"/>
</dbReference>
<protein>
    <recommendedName>
        <fullName evidence="3">Molybdopterin synthase sulfur carrier subunit</fullName>
    </recommendedName>
</protein>
<dbReference type="Proteomes" id="UP000244093">
    <property type="component" value="Unassembled WGS sequence"/>
</dbReference>
<dbReference type="Gene3D" id="3.10.20.30">
    <property type="match status" value="1"/>
</dbReference>
<organism evidence="1 2">
    <name type="scientific">Zestosphaera tikiterensis</name>
    <dbReference type="NCBI Taxonomy" id="1973259"/>
    <lineage>
        <taxon>Archaea</taxon>
        <taxon>Thermoproteota</taxon>
        <taxon>Thermoprotei</taxon>
        <taxon>Desulfurococcales</taxon>
        <taxon>Desulfurococcaceae</taxon>
        <taxon>Zestosphaera</taxon>
    </lineage>
</organism>
<sequence>MLVSEEELNSEVVKVRVVYLGSLADILSVRFDYISLPRSDAYVKNLLKRLFELRPELREVEERIPLIQVFINGVEALPTTPLKEGDEVVLMPTLYEGG</sequence>
<comment type="caution">
    <text evidence="1">The sequence shown here is derived from an EMBL/GenBank/DDBJ whole genome shotgun (WGS) entry which is preliminary data.</text>
</comment>